<reference evidence="2" key="1">
    <citation type="journal article" date="2023" name="Front. Plant Sci.">
        <title>Chromosomal-level genome assembly of Melastoma candidum provides insights into trichome evolution.</title>
        <authorList>
            <person name="Zhong Y."/>
            <person name="Wu W."/>
            <person name="Sun C."/>
            <person name="Zou P."/>
            <person name="Liu Y."/>
            <person name="Dai S."/>
            <person name="Zhou R."/>
        </authorList>
    </citation>
    <scope>NUCLEOTIDE SEQUENCE [LARGE SCALE GENOMIC DNA]</scope>
</reference>
<dbReference type="Proteomes" id="UP001057402">
    <property type="component" value="Chromosome 5"/>
</dbReference>
<sequence length="149" mass="16076">MIDFTCKETPYYDLCRTTLLSYGNWSPVMDVCSLADVIVGSALAEGSDALSLVEVVENQMADPGIERPLDYCAELHILVVKYIIPQAIQALNVSKHGFASYCLSDAGDQADACTKALSGTKGSPVTDHNKTVRELCDVADAIIKLFQKG</sequence>
<dbReference type="EMBL" id="CM042884">
    <property type="protein sequence ID" value="KAI4371370.1"/>
    <property type="molecule type" value="Genomic_DNA"/>
</dbReference>
<accession>A0ACB9QXJ2</accession>
<proteinExistence type="predicted"/>
<evidence type="ECO:0000313" key="2">
    <source>
        <dbReference type="Proteomes" id="UP001057402"/>
    </source>
</evidence>
<organism evidence="1 2">
    <name type="scientific">Melastoma candidum</name>
    <dbReference type="NCBI Taxonomy" id="119954"/>
    <lineage>
        <taxon>Eukaryota</taxon>
        <taxon>Viridiplantae</taxon>
        <taxon>Streptophyta</taxon>
        <taxon>Embryophyta</taxon>
        <taxon>Tracheophyta</taxon>
        <taxon>Spermatophyta</taxon>
        <taxon>Magnoliopsida</taxon>
        <taxon>eudicotyledons</taxon>
        <taxon>Gunneridae</taxon>
        <taxon>Pentapetalae</taxon>
        <taxon>rosids</taxon>
        <taxon>malvids</taxon>
        <taxon>Myrtales</taxon>
        <taxon>Melastomataceae</taxon>
        <taxon>Melastomatoideae</taxon>
        <taxon>Melastomateae</taxon>
        <taxon>Melastoma</taxon>
    </lineage>
</organism>
<keyword evidence="2" id="KW-1185">Reference proteome</keyword>
<name>A0ACB9QXJ2_9MYRT</name>
<comment type="caution">
    <text evidence="1">The sequence shown here is derived from an EMBL/GenBank/DDBJ whole genome shotgun (WGS) entry which is preliminary data.</text>
</comment>
<gene>
    <name evidence="1" type="ORF">MLD38_019613</name>
</gene>
<protein>
    <submittedName>
        <fullName evidence="1">Uncharacterized protein</fullName>
    </submittedName>
</protein>
<evidence type="ECO:0000313" key="1">
    <source>
        <dbReference type="EMBL" id="KAI4371370.1"/>
    </source>
</evidence>